<gene>
    <name evidence="1" type="ORF">HEP81_04711</name>
</gene>
<evidence type="ECO:0000313" key="1">
    <source>
        <dbReference type="EMBL" id="QNT94983.1"/>
    </source>
</evidence>
<name>A0A7H1Q3V3_9ACTN</name>
<organism evidence="1 2">
    <name type="scientific">Streptomyces griseofuscus</name>
    <dbReference type="NCBI Taxonomy" id="146922"/>
    <lineage>
        <taxon>Bacteria</taxon>
        <taxon>Bacillati</taxon>
        <taxon>Actinomycetota</taxon>
        <taxon>Actinomycetes</taxon>
        <taxon>Kitasatosporales</taxon>
        <taxon>Streptomycetaceae</taxon>
        <taxon>Streptomyces</taxon>
    </lineage>
</organism>
<proteinExistence type="predicted"/>
<sequence length="235" mass="25939">MTTATHPPQEFRGLPPAPPGIVPYIAGYSLERAEKPRLIEHPRGGLAYQDETPHDRDPWGTLWVRPPIVPRRARGRPLLKTVHAYRQRRVMRDMLCQVCTQPPAVPEGPYLFIGHSAAGPIREGELTPSPPVCVPCAGISVQLCRPLQHGRWTAAWVEYPGLWGVIGDTYAPGTLDLVDQGCRIQADTREARWTVASMSVVQLHGVTPADLDAEWAALGRERLEAEFARVAELAA</sequence>
<protein>
    <submittedName>
        <fullName evidence="1">Uncharacterized protein</fullName>
    </submittedName>
</protein>
<dbReference type="Proteomes" id="UP000516422">
    <property type="component" value="Chromosome"/>
</dbReference>
<dbReference type="AlphaFoldDB" id="A0A7H1Q3V3"/>
<dbReference type="KEGG" id="sgf:HEP81_04711"/>
<reference evidence="1 2" key="1">
    <citation type="submission" date="2020-04" db="EMBL/GenBank/DDBJ databases">
        <title>Characterization and engineering of Streptomyces griseofuscus DSM40191 as a potential heterologous host for expression of BGCs.</title>
        <authorList>
            <person name="Gren T."/>
            <person name="Whitford C.M."/>
            <person name="Mohite O.S."/>
            <person name="Joergensen T.S."/>
            <person name="Nielsen J.B."/>
            <person name="Lee S.Y."/>
            <person name="Weber T."/>
        </authorList>
    </citation>
    <scope>NUCLEOTIDE SEQUENCE [LARGE SCALE GENOMIC DNA]</scope>
    <source>
        <strain evidence="1 2">DSM 40191</strain>
    </source>
</reference>
<dbReference type="RefSeq" id="WP_051850020.1">
    <property type="nucleotide sequence ID" value="NZ_CP051006.1"/>
</dbReference>
<dbReference type="EMBL" id="CP051006">
    <property type="protein sequence ID" value="QNT94983.1"/>
    <property type="molecule type" value="Genomic_DNA"/>
</dbReference>
<dbReference type="GeneID" id="91464260"/>
<accession>A0A7H1Q3V3</accession>
<evidence type="ECO:0000313" key="2">
    <source>
        <dbReference type="Proteomes" id="UP000516422"/>
    </source>
</evidence>